<evidence type="ECO:0000313" key="2">
    <source>
        <dbReference type="Proteomes" id="UP000236604"/>
    </source>
</evidence>
<dbReference type="RefSeq" id="WP_103076718.1">
    <property type="nucleotide sequence ID" value="NZ_AZRN01000012.1"/>
</dbReference>
<name>A0A2K1PBR8_9BACT</name>
<reference evidence="1 2" key="1">
    <citation type="submission" date="2013-12" db="EMBL/GenBank/DDBJ databases">
        <title>Comparative genomics of Petrotoga isolates.</title>
        <authorList>
            <person name="Nesbo C.L."/>
            <person name="Charchuk R."/>
            <person name="Chow K."/>
        </authorList>
    </citation>
    <scope>NUCLEOTIDE SEQUENCE [LARGE SCALE GENOMIC DNA]</scope>
    <source>
        <strain evidence="1 2">DSM 14811</strain>
    </source>
</reference>
<sequence>MGEREEDLQELSSKQLKKEIIKALENQPFPIFKRSLKKINNRNLLLKILQSVLEINYDYTIGEMKTGNLRGIRTYKFIHDRVYYRLSYWVENDGKIIITYIDIMKREDSYDNLIKYFQSEKSVLKKINEKGV</sequence>
<keyword evidence="2" id="KW-1185">Reference proteome</keyword>
<evidence type="ECO:0000313" key="1">
    <source>
        <dbReference type="EMBL" id="PNS00235.1"/>
    </source>
</evidence>
<proteinExistence type="predicted"/>
<accession>A0A2K1PBR8</accession>
<comment type="caution">
    <text evidence="1">The sequence shown here is derived from an EMBL/GenBank/DDBJ whole genome shotgun (WGS) entry which is preliminary data.</text>
</comment>
<dbReference type="AlphaFoldDB" id="A0A2K1PBR8"/>
<protein>
    <recommendedName>
        <fullName evidence="3">Plasmid stabilization protein</fullName>
    </recommendedName>
</protein>
<dbReference type="Pfam" id="PF15781">
    <property type="entry name" value="ParE-like_toxin"/>
    <property type="match status" value="1"/>
</dbReference>
<evidence type="ECO:0008006" key="3">
    <source>
        <dbReference type="Google" id="ProtNLM"/>
    </source>
</evidence>
<gene>
    <name evidence="1" type="ORF">X927_03635</name>
</gene>
<dbReference type="InterPro" id="IPR031552">
    <property type="entry name" value="ParE-like_toxin"/>
</dbReference>
<organism evidence="1 2">
    <name type="scientific">Petrotoga mexicana DSM 14811</name>
    <dbReference type="NCBI Taxonomy" id="1122954"/>
    <lineage>
        <taxon>Bacteria</taxon>
        <taxon>Thermotogati</taxon>
        <taxon>Thermotogota</taxon>
        <taxon>Thermotogae</taxon>
        <taxon>Petrotogales</taxon>
        <taxon>Petrotogaceae</taxon>
        <taxon>Petrotoga</taxon>
    </lineage>
</organism>
<dbReference type="EMBL" id="AZRN01000012">
    <property type="protein sequence ID" value="PNS00235.1"/>
    <property type="molecule type" value="Genomic_DNA"/>
</dbReference>
<dbReference type="Proteomes" id="UP000236604">
    <property type="component" value="Unassembled WGS sequence"/>
</dbReference>